<dbReference type="SUPFAM" id="SSF54427">
    <property type="entry name" value="NTF2-like"/>
    <property type="match status" value="1"/>
</dbReference>
<evidence type="ECO:0000256" key="3">
    <source>
        <dbReference type="ARBA" id="ARBA00023128"/>
    </source>
</evidence>
<dbReference type="Proteomes" id="UP001303647">
    <property type="component" value="Unassembled WGS sequence"/>
</dbReference>
<dbReference type="GO" id="GO:0005739">
    <property type="term" value="C:mitochondrion"/>
    <property type="evidence" value="ECO:0007669"/>
    <property type="project" value="UniProtKB-SubCell"/>
</dbReference>
<gene>
    <name evidence="4" type="ORF">C7999DRAFT_40943</name>
</gene>
<dbReference type="PANTHER" id="PTHR28554">
    <property type="entry name" value="39S RIBOSOMAL PROTEIN L45, MITOCHONDRIAL"/>
    <property type="match status" value="1"/>
</dbReference>
<evidence type="ECO:0000256" key="1">
    <source>
        <dbReference type="ARBA" id="ARBA00004173"/>
    </source>
</evidence>
<comment type="caution">
    <text evidence="4">The sequence shown here is derived from an EMBL/GenBank/DDBJ whole genome shotgun (WGS) entry which is preliminary data.</text>
</comment>
<dbReference type="Gene3D" id="3.10.450.240">
    <property type="match status" value="1"/>
</dbReference>
<dbReference type="InterPro" id="IPR051975">
    <property type="entry name" value="mtLSU_mL45"/>
</dbReference>
<evidence type="ECO:0000313" key="5">
    <source>
        <dbReference type="Proteomes" id="UP001303647"/>
    </source>
</evidence>
<keyword evidence="5" id="KW-1185">Reference proteome</keyword>
<keyword evidence="2" id="KW-0809">Transit peptide</keyword>
<dbReference type="InterPro" id="IPR032710">
    <property type="entry name" value="NTF2-like_dom_sf"/>
</dbReference>
<evidence type="ECO:0000256" key="2">
    <source>
        <dbReference type="ARBA" id="ARBA00022946"/>
    </source>
</evidence>
<dbReference type="AlphaFoldDB" id="A0AAN7HFK9"/>
<organism evidence="4 5">
    <name type="scientific">Corynascus novoguineensis</name>
    <dbReference type="NCBI Taxonomy" id="1126955"/>
    <lineage>
        <taxon>Eukaryota</taxon>
        <taxon>Fungi</taxon>
        <taxon>Dikarya</taxon>
        <taxon>Ascomycota</taxon>
        <taxon>Pezizomycotina</taxon>
        <taxon>Sordariomycetes</taxon>
        <taxon>Sordariomycetidae</taxon>
        <taxon>Sordariales</taxon>
        <taxon>Chaetomiaceae</taxon>
        <taxon>Corynascus</taxon>
    </lineage>
</organism>
<accession>A0AAN7HFK9</accession>
<sequence length="325" mass="36080">MSSTRLGLRAGELASIRRAASARLTPVLTNRTSAHRPSGLRLVAPSTTSQERRYAGGRYNRAALQGMMPRIGDQASPSVENTQRMSVNMGEMLERALSMVVPGTFVLPPPSQFPKGLGKKLKFLTQWALIKFQEALTNASVVFSSKPGIFKRANLKVKRGSIIPTAKALHRAVSEALAAGHKGTLSKICTRHLAGSLLASIDSRPRGRHYSWELVNYTKKPFYPRLKAHRMTPISTERNAPLIRQAIVAISSKQRVVQYNAKGEVIPGSEKEMDVVENVAIACHIDPKSGWKQSEWRYLGTIRPTTLDSWMQEKAVLNRRMMNNK</sequence>
<dbReference type="EMBL" id="MU857647">
    <property type="protein sequence ID" value="KAK4247831.1"/>
    <property type="molecule type" value="Genomic_DNA"/>
</dbReference>
<name>A0AAN7HFK9_9PEZI</name>
<evidence type="ECO:0000313" key="4">
    <source>
        <dbReference type="EMBL" id="KAK4247831.1"/>
    </source>
</evidence>
<comment type="subcellular location">
    <subcellularLocation>
        <location evidence="1">Mitochondrion</location>
    </subcellularLocation>
</comment>
<proteinExistence type="predicted"/>
<protein>
    <submittedName>
        <fullName evidence="4">Uncharacterized protein</fullName>
    </submittedName>
</protein>
<reference evidence="4" key="1">
    <citation type="journal article" date="2023" name="Mol. Phylogenet. Evol.">
        <title>Genome-scale phylogeny and comparative genomics of the fungal order Sordariales.</title>
        <authorList>
            <person name="Hensen N."/>
            <person name="Bonometti L."/>
            <person name="Westerberg I."/>
            <person name="Brannstrom I.O."/>
            <person name="Guillou S."/>
            <person name="Cros-Aarteil S."/>
            <person name="Calhoun S."/>
            <person name="Haridas S."/>
            <person name="Kuo A."/>
            <person name="Mondo S."/>
            <person name="Pangilinan J."/>
            <person name="Riley R."/>
            <person name="LaButti K."/>
            <person name="Andreopoulos B."/>
            <person name="Lipzen A."/>
            <person name="Chen C."/>
            <person name="Yan M."/>
            <person name="Daum C."/>
            <person name="Ng V."/>
            <person name="Clum A."/>
            <person name="Steindorff A."/>
            <person name="Ohm R.A."/>
            <person name="Martin F."/>
            <person name="Silar P."/>
            <person name="Natvig D.O."/>
            <person name="Lalanne C."/>
            <person name="Gautier V."/>
            <person name="Ament-Velasquez S.L."/>
            <person name="Kruys A."/>
            <person name="Hutchinson M.I."/>
            <person name="Powell A.J."/>
            <person name="Barry K."/>
            <person name="Miller A.N."/>
            <person name="Grigoriev I.V."/>
            <person name="Debuchy R."/>
            <person name="Gladieux P."/>
            <person name="Hiltunen Thoren M."/>
            <person name="Johannesson H."/>
        </authorList>
    </citation>
    <scope>NUCLEOTIDE SEQUENCE</scope>
    <source>
        <strain evidence="4">CBS 359.72</strain>
    </source>
</reference>
<dbReference type="PANTHER" id="PTHR28554:SF1">
    <property type="entry name" value="LARGE RIBOSOMAL SUBUNIT PROTEIN ML45"/>
    <property type="match status" value="1"/>
</dbReference>
<keyword evidence="3" id="KW-0496">Mitochondrion</keyword>
<reference evidence="4" key="2">
    <citation type="submission" date="2023-05" db="EMBL/GenBank/DDBJ databases">
        <authorList>
            <consortium name="Lawrence Berkeley National Laboratory"/>
            <person name="Steindorff A."/>
            <person name="Hensen N."/>
            <person name="Bonometti L."/>
            <person name="Westerberg I."/>
            <person name="Brannstrom I.O."/>
            <person name="Guillou S."/>
            <person name="Cros-Aarteil S."/>
            <person name="Calhoun S."/>
            <person name="Haridas S."/>
            <person name="Kuo A."/>
            <person name="Mondo S."/>
            <person name="Pangilinan J."/>
            <person name="Riley R."/>
            <person name="Labutti K."/>
            <person name="Andreopoulos B."/>
            <person name="Lipzen A."/>
            <person name="Chen C."/>
            <person name="Yanf M."/>
            <person name="Daum C."/>
            <person name="Ng V."/>
            <person name="Clum A."/>
            <person name="Ohm R."/>
            <person name="Martin F."/>
            <person name="Silar P."/>
            <person name="Natvig D."/>
            <person name="Lalanne C."/>
            <person name="Gautier V."/>
            <person name="Ament-Velasquez S.L."/>
            <person name="Kruys A."/>
            <person name="Hutchinson M.I."/>
            <person name="Powell A.J."/>
            <person name="Barry K."/>
            <person name="Miller A.N."/>
            <person name="Grigoriev I.V."/>
            <person name="Debuchy R."/>
            <person name="Gladieux P."/>
            <person name="Thoren M.H."/>
            <person name="Johannesson H."/>
        </authorList>
    </citation>
    <scope>NUCLEOTIDE SEQUENCE</scope>
    <source>
        <strain evidence="4">CBS 359.72</strain>
    </source>
</reference>